<organism evidence="3">
    <name type="scientific">marine metagenome</name>
    <dbReference type="NCBI Taxonomy" id="408172"/>
    <lineage>
        <taxon>unclassified sequences</taxon>
        <taxon>metagenomes</taxon>
        <taxon>ecological metagenomes</taxon>
    </lineage>
</organism>
<protein>
    <recommendedName>
        <fullName evidence="2">Sodium symporter small subunit domain-containing protein</fullName>
    </recommendedName>
</protein>
<gene>
    <name evidence="3" type="ORF">METZ01_LOCUS150759</name>
</gene>
<proteinExistence type="predicted"/>
<accession>A0A382A8N7</accession>
<dbReference type="AlphaFoldDB" id="A0A382A8N7"/>
<sequence>MNRWEVFIAALVLDRDQMGAIMSDIAQHWAETRSLTTKILILWFIFSIGIFFFADSLNSFTFFGWPFGFYMAAQGSLAIFVVLIVVLNTKQEKIDEKYGLAEDE</sequence>
<reference evidence="3" key="1">
    <citation type="submission" date="2018-05" db="EMBL/GenBank/DDBJ databases">
        <authorList>
            <person name="Lanie J.A."/>
            <person name="Ng W.-L."/>
            <person name="Kazmierczak K.M."/>
            <person name="Andrzejewski T.M."/>
            <person name="Davidsen T.M."/>
            <person name="Wayne K.J."/>
            <person name="Tettelin H."/>
            <person name="Glass J.I."/>
            <person name="Rusch D."/>
            <person name="Podicherti R."/>
            <person name="Tsui H.-C.T."/>
            <person name="Winkler M.E."/>
        </authorList>
    </citation>
    <scope>NUCLEOTIDE SEQUENCE</scope>
</reference>
<dbReference type="InterPro" id="IPR019886">
    <property type="entry name" value="Na_symporter_ssu"/>
</dbReference>
<dbReference type="EMBL" id="UINC01024391">
    <property type="protein sequence ID" value="SVA97905.1"/>
    <property type="molecule type" value="Genomic_DNA"/>
</dbReference>
<evidence type="ECO:0000313" key="3">
    <source>
        <dbReference type="EMBL" id="SVA97905.1"/>
    </source>
</evidence>
<name>A0A382A8N7_9ZZZZ</name>
<keyword evidence="1" id="KW-0812">Transmembrane</keyword>
<evidence type="ECO:0000259" key="2">
    <source>
        <dbReference type="Pfam" id="PF13937"/>
    </source>
</evidence>
<dbReference type="Pfam" id="PF13937">
    <property type="entry name" value="DUF4212"/>
    <property type="match status" value="1"/>
</dbReference>
<dbReference type="NCBIfam" id="TIGR03647">
    <property type="entry name" value="Na_symport_sm"/>
    <property type="match status" value="1"/>
</dbReference>
<keyword evidence="1" id="KW-1133">Transmembrane helix</keyword>
<feature type="transmembrane region" description="Helical" evidence="1">
    <location>
        <begin position="67"/>
        <end position="87"/>
    </location>
</feature>
<evidence type="ECO:0000256" key="1">
    <source>
        <dbReference type="SAM" id="Phobius"/>
    </source>
</evidence>
<feature type="transmembrane region" description="Helical" evidence="1">
    <location>
        <begin position="40"/>
        <end position="61"/>
    </location>
</feature>
<keyword evidence="1" id="KW-0472">Membrane</keyword>
<feature type="domain" description="Sodium symporter small subunit" evidence="2">
    <location>
        <begin position="27"/>
        <end position="100"/>
    </location>
</feature>